<proteinExistence type="predicted"/>
<keyword evidence="2" id="KW-1185">Reference proteome</keyword>
<reference evidence="1" key="1">
    <citation type="submission" date="2020-08" db="EMBL/GenBank/DDBJ databases">
        <title>Genome sequencing and assembly of the red palm weevil Rhynchophorus ferrugineus.</title>
        <authorList>
            <person name="Dias G.B."/>
            <person name="Bergman C.M."/>
            <person name="Manee M."/>
        </authorList>
    </citation>
    <scope>NUCLEOTIDE SEQUENCE</scope>
    <source>
        <strain evidence="1">AA-2017</strain>
        <tissue evidence="1">Whole larva</tissue>
    </source>
</reference>
<feature type="non-terminal residue" evidence="1">
    <location>
        <position position="1"/>
    </location>
</feature>
<organism evidence="1 2">
    <name type="scientific">Rhynchophorus ferrugineus</name>
    <name type="common">Red palm weevil</name>
    <name type="synonym">Curculio ferrugineus</name>
    <dbReference type="NCBI Taxonomy" id="354439"/>
    <lineage>
        <taxon>Eukaryota</taxon>
        <taxon>Metazoa</taxon>
        <taxon>Ecdysozoa</taxon>
        <taxon>Arthropoda</taxon>
        <taxon>Hexapoda</taxon>
        <taxon>Insecta</taxon>
        <taxon>Pterygota</taxon>
        <taxon>Neoptera</taxon>
        <taxon>Endopterygota</taxon>
        <taxon>Coleoptera</taxon>
        <taxon>Polyphaga</taxon>
        <taxon>Cucujiformia</taxon>
        <taxon>Curculionidae</taxon>
        <taxon>Dryophthorinae</taxon>
        <taxon>Rhynchophorus</taxon>
    </lineage>
</organism>
<accession>A0A834MAH3</accession>
<dbReference type="EMBL" id="JAACXV010005981">
    <property type="protein sequence ID" value="KAF7276673.1"/>
    <property type="molecule type" value="Genomic_DNA"/>
</dbReference>
<dbReference type="AlphaFoldDB" id="A0A834MAH3"/>
<evidence type="ECO:0000313" key="1">
    <source>
        <dbReference type="EMBL" id="KAF7276673.1"/>
    </source>
</evidence>
<protein>
    <submittedName>
        <fullName evidence="1">Uncharacterized protein</fullName>
    </submittedName>
</protein>
<gene>
    <name evidence="1" type="ORF">GWI33_009932</name>
</gene>
<evidence type="ECO:0000313" key="2">
    <source>
        <dbReference type="Proteomes" id="UP000625711"/>
    </source>
</evidence>
<comment type="caution">
    <text evidence="1">The sequence shown here is derived from an EMBL/GenBank/DDBJ whole genome shotgun (WGS) entry which is preliminary data.</text>
</comment>
<sequence length="143" mass="15442">DKTLEQKAAFALNTTSDKVKISDRQGSVDGTINFVATTGGKSYQCYITTVGGAISSQAICSGSNSVKQEFIQAAFNQVAKIVSEHGHPVLEACCPAEGTEDCLKHLSIVASEWSYDPSQIDAHIDTYIKANTEIRNYLGEYDD</sequence>
<name>A0A834MAH3_RHYFE</name>
<dbReference type="Proteomes" id="UP000625711">
    <property type="component" value="Unassembled WGS sequence"/>
</dbReference>